<keyword evidence="8" id="KW-0902">Two-component regulatory system</keyword>
<sequence>MGIAPQVASAGQELAEAAWIEVIQRMDQVYSELVASQENLEEKHQELADAHHFTERVLAAMTDVLVVCDAQGHVTQVNHAMQSLTGQKSNLLTGKHILSLLNTDLAIQTMQHLIETGKTDTLDLELPLRTNTGESIPVTWNISPLSDGAGRYSGFVAVGRPIGELKRAYSELQAAHKALQAAQAQLIQAEKMASIGRLVAGVAHELNNPISFILGNTFAMSKYATKLETYCQALHQETLSPALQTLREQLKIDRLMKDLPSLVDGLREGAERSTQIVDALKRFSAVEENLQQPLDLAEAIRRSLYWVTRATPSNISVKTEGLDHTVMVSGSVNQLQQVFVNLIQNAVDAVEKAAHPEITISLTSDPQYVTVCVADNGTGIPTENLSAIFDPFFTTKPIGKGTGLGLSISYGIVENHLGHLMVENRETGGAQFKVQLPLH</sequence>
<comment type="caution">
    <text evidence="13">The sequence shown here is derived from an EMBL/GenBank/DDBJ whole genome shotgun (WGS) entry which is preliminary data.</text>
</comment>
<keyword evidence="9" id="KW-0175">Coiled coil</keyword>
<keyword evidence="7" id="KW-0067">ATP-binding</keyword>
<protein>
    <recommendedName>
        <fullName evidence="2">histidine kinase</fullName>
        <ecNumber evidence="2">2.7.13.3</ecNumber>
    </recommendedName>
</protein>
<dbReference type="InterPro" id="IPR036890">
    <property type="entry name" value="HATPase_C_sf"/>
</dbReference>
<evidence type="ECO:0000259" key="11">
    <source>
        <dbReference type="PROSITE" id="PS50112"/>
    </source>
</evidence>
<evidence type="ECO:0000256" key="2">
    <source>
        <dbReference type="ARBA" id="ARBA00012438"/>
    </source>
</evidence>
<evidence type="ECO:0000256" key="5">
    <source>
        <dbReference type="ARBA" id="ARBA00022741"/>
    </source>
</evidence>
<evidence type="ECO:0000256" key="3">
    <source>
        <dbReference type="ARBA" id="ARBA00022553"/>
    </source>
</evidence>
<dbReference type="Gene3D" id="3.30.565.10">
    <property type="entry name" value="Histidine kinase-like ATPase, C-terminal domain"/>
    <property type="match status" value="1"/>
</dbReference>
<evidence type="ECO:0000256" key="7">
    <source>
        <dbReference type="ARBA" id="ARBA00022840"/>
    </source>
</evidence>
<dbReference type="PROSITE" id="PS50113">
    <property type="entry name" value="PAC"/>
    <property type="match status" value="1"/>
</dbReference>
<accession>A0ABS8D2I1</accession>
<evidence type="ECO:0000256" key="4">
    <source>
        <dbReference type="ARBA" id="ARBA00022679"/>
    </source>
</evidence>
<dbReference type="PROSITE" id="PS50109">
    <property type="entry name" value="HIS_KIN"/>
    <property type="match status" value="1"/>
</dbReference>
<dbReference type="EMBL" id="JAJBZT010000001">
    <property type="protein sequence ID" value="MCB6182395.1"/>
    <property type="molecule type" value="Genomic_DNA"/>
</dbReference>
<organism evidence="13 14">
    <name type="scientific">Leeia speluncae</name>
    <dbReference type="NCBI Taxonomy" id="2884804"/>
    <lineage>
        <taxon>Bacteria</taxon>
        <taxon>Pseudomonadati</taxon>
        <taxon>Pseudomonadota</taxon>
        <taxon>Betaproteobacteria</taxon>
        <taxon>Neisseriales</taxon>
        <taxon>Leeiaceae</taxon>
        <taxon>Leeia</taxon>
    </lineage>
</organism>
<feature type="domain" description="PAS" evidence="11">
    <location>
        <begin position="50"/>
        <end position="104"/>
    </location>
</feature>
<dbReference type="InterPro" id="IPR003594">
    <property type="entry name" value="HATPase_dom"/>
</dbReference>
<reference evidence="13" key="1">
    <citation type="submission" date="2021-10" db="EMBL/GenBank/DDBJ databases">
        <title>The complete genome sequence of Leeia sp. TBRC 13508.</title>
        <authorList>
            <person name="Charoenyingcharoen P."/>
            <person name="Yukphan P."/>
        </authorList>
    </citation>
    <scope>NUCLEOTIDE SEQUENCE</scope>
    <source>
        <strain evidence="13">TBRC 13508</strain>
    </source>
</reference>
<keyword evidence="14" id="KW-1185">Reference proteome</keyword>
<evidence type="ECO:0000313" key="14">
    <source>
        <dbReference type="Proteomes" id="UP001165395"/>
    </source>
</evidence>
<keyword evidence="5" id="KW-0547">Nucleotide-binding</keyword>
<dbReference type="SMART" id="SM00388">
    <property type="entry name" value="HisKA"/>
    <property type="match status" value="1"/>
</dbReference>
<dbReference type="PROSITE" id="PS50112">
    <property type="entry name" value="PAS"/>
    <property type="match status" value="1"/>
</dbReference>
<evidence type="ECO:0000259" key="10">
    <source>
        <dbReference type="PROSITE" id="PS50109"/>
    </source>
</evidence>
<comment type="catalytic activity">
    <reaction evidence="1">
        <text>ATP + protein L-histidine = ADP + protein N-phospho-L-histidine.</text>
        <dbReference type="EC" id="2.7.13.3"/>
    </reaction>
</comment>
<dbReference type="SUPFAM" id="SSF55785">
    <property type="entry name" value="PYP-like sensor domain (PAS domain)"/>
    <property type="match status" value="1"/>
</dbReference>
<dbReference type="InterPro" id="IPR000014">
    <property type="entry name" value="PAS"/>
</dbReference>
<dbReference type="Proteomes" id="UP001165395">
    <property type="component" value="Unassembled WGS sequence"/>
</dbReference>
<evidence type="ECO:0000256" key="6">
    <source>
        <dbReference type="ARBA" id="ARBA00022777"/>
    </source>
</evidence>
<dbReference type="CDD" id="cd00130">
    <property type="entry name" value="PAS"/>
    <property type="match status" value="1"/>
</dbReference>
<feature type="coiled-coil region" evidence="9">
    <location>
        <begin position="23"/>
        <end position="50"/>
    </location>
</feature>
<dbReference type="PRINTS" id="PR00344">
    <property type="entry name" value="BCTRLSENSOR"/>
</dbReference>
<dbReference type="InterPro" id="IPR005467">
    <property type="entry name" value="His_kinase_dom"/>
</dbReference>
<dbReference type="InterPro" id="IPR036097">
    <property type="entry name" value="HisK_dim/P_sf"/>
</dbReference>
<name>A0ABS8D2I1_9NEIS</name>
<dbReference type="EC" id="2.7.13.3" evidence="2"/>
<keyword evidence="6" id="KW-0418">Kinase</keyword>
<evidence type="ECO:0000313" key="13">
    <source>
        <dbReference type="EMBL" id="MCB6182395.1"/>
    </source>
</evidence>
<evidence type="ECO:0000259" key="12">
    <source>
        <dbReference type="PROSITE" id="PS50113"/>
    </source>
</evidence>
<keyword evidence="3" id="KW-0597">Phosphoprotein</keyword>
<gene>
    <name evidence="13" type="ORF">LIN78_02355</name>
</gene>
<dbReference type="Pfam" id="PF02518">
    <property type="entry name" value="HATPase_c"/>
    <property type="match status" value="1"/>
</dbReference>
<dbReference type="InterPro" id="IPR000700">
    <property type="entry name" value="PAS-assoc_C"/>
</dbReference>
<dbReference type="SUPFAM" id="SSF55874">
    <property type="entry name" value="ATPase domain of HSP90 chaperone/DNA topoisomerase II/histidine kinase"/>
    <property type="match status" value="1"/>
</dbReference>
<dbReference type="RefSeq" id="WP_227178076.1">
    <property type="nucleotide sequence ID" value="NZ_JAJBZT010000001.1"/>
</dbReference>
<dbReference type="InterPro" id="IPR004358">
    <property type="entry name" value="Sig_transdc_His_kin-like_C"/>
</dbReference>
<dbReference type="Gene3D" id="1.10.287.130">
    <property type="match status" value="1"/>
</dbReference>
<keyword evidence="4" id="KW-0808">Transferase</keyword>
<dbReference type="InterPro" id="IPR003661">
    <property type="entry name" value="HisK_dim/P_dom"/>
</dbReference>
<proteinExistence type="predicted"/>
<feature type="coiled-coil region" evidence="9">
    <location>
        <begin position="162"/>
        <end position="192"/>
    </location>
</feature>
<dbReference type="InterPro" id="IPR035965">
    <property type="entry name" value="PAS-like_dom_sf"/>
</dbReference>
<dbReference type="Gene3D" id="3.30.450.20">
    <property type="entry name" value="PAS domain"/>
    <property type="match status" value="1"/>
</dbReference>
<dbReference type="SMART" id="SM00387">
    <property type="entry name" value="HATPase_c"/>
    <property type="match status" value="1"/>
</dbReference>
<dbReference type="CDD" id="cd00082">
    <property type="entry name" value="HisKA"/>
    <property type="match status" value="1"/>
</dbReference>
<evidence type="ECO:0000256" key="1">
    <source>
        <dbReference type="ARBA" id="ARBA00000085"/>
    </source>
</evidence>
<feature type="domain" description="Histidine kinase" evidence="10">
    <location>
        <begin position="201"/>
        <end position="439"/>
    </location>
</feature>
<evidence type="ECO:0000256" key="9">
    <source>
        <dbReference type="SAM" id="Coils"/>
    </source>
</evidence>
<dbReference type="SMART" id="SM00091">
    <property type="entry name" value="PAS"/>
    <property type="match status" value="1"/>
</dbReference>
<dbReference type="SUPFAM" id="SSF47384">
    <property type="entry name" value="Homodimeric domain of signal transducing histidine kinase"/>
    <property type="match status" value="1"/>
</dbReference>
<feature type="domain" description="PAC" evidence="12">
    <location>
        <begin position="122"/>
        <end position="174"/>
    </location>
</feature>
<evidence type="ECO:0000256" key="8">
    <source>
        <dbReference type="ARBA" id="ARBA00023012"/>
    </source>
</evidence>
<dbReference type="Pfam" id="PF00989">
    <property type="entry name" value="PAS"/>
    <property type="match status" value="1"/>
</dbReference>
<dbReference type="InterPro" id="IPR013767">
    <property type="entry name" value="PAS_fold"/>
</dbReference>
<dbReference type="PANTHER" id="PTHR43065:SF42">
    <property type="entry name" value="TWO-COMPONENT SENSOR PPRA"/>
    <property type="match status" value="1"/>
</dbReference>
<dbReference type="NCBIfam" id="TIGR00229">
    <property type="entry name" value="sensory_box"/>
    <property type="match status" value="1"/>
</dbReference>
<dbReference type="PANTHER" id="PTHR43065">
    <property type="entry name" value="SENSOR HISTIDINE KINASE"/>
    <property type="match status" value="1"/>
</dbReference>